<dbReference type="Pfam" id="PF03630">
    <property type="entry name" value="Fumble"/>
    <property type="match status" value="1"/>
</dbReference>
<dbReference type="GO" id="GO:0004594">
    <property type="term" value="F:pantothenate kinase activity"/>
    <property type="evidence" value="ECO:0007669"/>
    <property type="project" value="UniProtKB-EC"/>
</dbReference>
<evidence type="ECO:0000256" key="2">
    <source>
        <dbReference type="ARBA" id="ARBA00022679"/>
    </source>
</evidence>
<evidence type="ECO:0000256" key="6">
    <source>
        <dbReference type="ARBA" id="ARBA00022993"/>
    </source>
</evidence>
<keyword evidence="6" id="KW-0173">Coenzyme A biosynthesis</keyword>
<dbReference type="PANTHER" id="PTHR12280">
    <property type="entry name" value="PANTOTHENATE KINASE"/>
    <property type="match status" value="1"/>
</dbReference>
<dbReference type="Gene3D" id="3.30.420.40">
    <property type="match status" value="1"/>
</dbReference>
<organism evidence="7 8">
    <name type="scientific">Ornithinibacillus xuwenensis</name>
    <dbReference type="NCBI Taxonomy" id="3144668"/>
    <lineage>
        <taxon>Bacteria</taxon>
        <taxon>Bacillati</taxon>
        <taxon>Bacillota</taxon>
        <taxon>Bacilli</taxon>
        <taxon>Bacillales</taxon>
        <taxon>Bacillaceae</taxon>
        <taxon>Ornithinibacillus</taxon>
    </lineage>
</organism>
<keyword evidence="8" id="KW-1185">Reference proteome</keyword>
<gene>
    <name evidence="7" type="primary">coaW</name>
    <name evidence="7" type="ORF">ABC228_05655</name>
</gene>
<keyword evidence="3" id="KW-0547">Nucleotide-binding</keyword>
<reference evidence="7 8" key="1">
    <citation type="submission" date="2024-05" db="EMBL/GenBank/DDBJ databases">
        <authorList>
            <person name="Haq I."/>
            <person name="Ullah Z."/>
            <person name="Ahmad R."/>
            <person name="Li M."/>
            <person name="Tong Y."/>
        </authorList>
    </citation>
    <scope>NUCLEOTIDE SEQUENCE [LARGE SCALE GENOMIC DNA]</scope>
    <source>
        <strain evidence="7 8">16A2E</strain>
    </source>
</reference>
<evidence type="ECO:0000256" key="4">
    <source>
        <dbReference type="ARBA" id="ARBA00022777"/>
    </source>
</evidence>
<dbReference type="EMBL" id="JBDIML010000001">
    <property type="protein sequence ID" value="MEN2766668.1"/>
    <property type="molecule type" value="Genomic_DNA"/>
</dbReference>
<evidence type="ECO:0000256" key="3">
    <source>
        <dbReference type="ARBA" id="ARBA00022741"/>
    </source>
</evidence>
<keyword evidence="4 7" id="KW-0418">Kinase</keyword>
<dbReference type="EC" id="2.7.1.33" evidence="7"/>
<name>A0ABU9XGN5_9BACI</name>
<dbReference type="CDD" id="cd24085">
    <property type="entry name" value="ASKHA_NBD_PanK-II_bac"/>
    <property type="match status" value="1"/>
</dbReference>
<dbReference type="NCBIfam" id="NF009842">
    <property type="entry name" value="PRK13317.1"/>
    <property type="match status" value="1"/>
</dbReference>
<dbReference type="Proteomes" id="UP001444625">
    <property type="component" value="Unassembled WGS sequence"/>
</dbReference>
<comment type="caution">
    <text evidence="7">The sequence shown here is derived from an EMBL/GenBank/DDBJ whole genome shotgun (WGS) entry which is preliminary data.</text>
</comment>
<dbReference type="RefSeq" id="WP_345824112.1">
    <property type="nucleotide sequence ID" value="NZ_JBDIML010000001.1"/>
</dbReference>
<protein>
    <submittedName>
        <fullName evidence="7">Type II pantothenate kinase</fullName>
        <ecNumber evidence="7">2.7.1.33</ecNumber>
    </submittedName>
</protein>
<dbReference type="PIRSF" id="PIRSF036940">
    <property type="entry name" value="PanK_bac_aCoA"/>
    <property type="match status" value="1"/>
</dbReference>
<proteinExistence type="predicted"/>
<evidence type="ECO:0000256" key="5">
    <source>
        <dbReference type="ARBA" id="ARBA00022840"/>
    </source>
</evidence>
<dbReference type="InterPro" id="IPR043129">
    <property type="entry name" value="ATPase_NBD"/>
</dbReference>
<sequence>MIQKVGIDAGGSLVKIAYEEQERLHTKIFSSLEIDQLIQWLTTLAPNTKLVLTGGKAGYIKRLATNNCSIVNEFDAVTAGTRYLLQTEKDIREEDFILVNIGTGTSFFHMTEGSFERVLGSGIGGGTLMGLGHLITGKQDFQLFTSMAENGDNRNADLLVRDIYAPEEPPIFGDLTAANFGKAHLNEHATEQDYLASVMQLIGETIILLAGQVASSKQASKIVFVGGTVSNNKALQDVLGRFRDMMSYEPIFLKKGSHAGAIGALIS</sequence>
<dbReference type="InterPro" id="IPR004567">
    <property type="entry name" value="Type_II_PanK"/>
</dbReference>
<dbReference type="InterPro" id="IPR011602">
    <property type="entry name" value="Type_II_PanK_bac"/>
</dbReference>
<keyword evidence="5" id="KW-0067">ATP-binding</keyword>
<keyword evidence="1" id="KW-0963">Cytoplasm</keyword>
<keyword evidence="2 7" id="KW-0808">Transferase</keyword>
<evidence type="ECO:0000313" key="7">
    <source>
        <dbReference type="EMBL" id="MEN2766668.1"/>
    </source>
</evidence>
<accession>A0ABU9XGN5</accession>
<dbReference type="PANTHER" id="PTHR12280:SF20">
    <property type="entry name" value="4'-PHOSPHOPANTETHEINE PHOSPHATASE"/>
    <property type="match status" value="1"/>
</dbReference>
<dbReference type="SUPFAM" id="SSF53067">
    <property type="entry name" value="Actin-like ATPase domain"/>
    <property type="match status" value="1"/>
</dbReference>
<evidence type="ECO:0000256" key="1">
    <source>
        <dbReference type="ARBA" id="ARBA00022490"/>
    </source>
</evidence>
<evidence type="ECO:0000313" key="8">
    <source>
        <dbReference type="Proteomes" id="UP001444625"/>
    </source>
</evidence>